<proteinExistence type="predicted"/>
<reference evidence="2" key="1">
    <citation type="journal article" date="2020" name="Stud. Mycol.">
        <title>101 Dothideomycetes genomes: a test case for predicting lifestyles and emergence of pathogens.</title>
        <authorList>
            <person name="Haridas S."/>
            <person name="Albert R."/>
            <person name="Binder M."/>
            <person name="Bloem J."/>
            <person name="Labutti K."/>
            <person name="Salamov A."/>
            <person name="Andreopoulos B."/>
            <person name="Baker S."/>
            <person name="Barry K."/>
            <person name="Bills G."/>
            <person name="Bluhm B."/>
            <person name="Cannon C."/>
            <person name="Castanera R."/>
            <person name="Culley D."/>
            <person name="Daum C."/>
            <person name="Ezra D."/>
            <person name="Gonzalez J."/>
            <person name="Henrissat B."/>
            <person name="Kuo A."/>
            <person name="Liang C."/>
            <person name="Lipzen A."/>
            <person name="Lutzoni F."/>
            <person name="Magnuson J."/>
            <person name="Mondo S."/>
            <person name="Nolan M."/>
            <person name="Ohm R."/>
            <person name="Pangilinan J."/>
            <person name="Park H.-J."/>
            <person name="Ramirez L."/>
            <person name="Alfaro M."/>
            <person name="Sun H."/>
            <person name="Tritt A."/>
            <person name="Yoshinaga Y."/>
            <person name="Zwiers L.-H."/>
            <person name="Turgeon B."/>
            <person name="Goodwin S."/>
            <person name="Spatafora J."/>
            <person name="Crous P."/>
            <person name="Grigoriev I."/>
        </authorList>
    </citation>
    <scope>NUCLEOTIDE SEQUENCE</scope>
    <source>
        <strain evidence="2">CBS 260.36</strain>
    </source>
</reference>
<feature type="compositionally biased region" description="Acidic residues" evidence="1">
    <location>
        <begin position="165"/>
        <end position="176"/>
    </location>
</feature>
<protein>
    <submittedName>
        <fullName evidence="2">Uncharacterized protein</fullName>
    </submittedName>
</protein>
<dbReference type="OrthoDB" id="3934095at2759"/>
<feature type="compositionally biased region" description="Basic and acidic residues" evidence="1">
    <location>
        <begin position="144"/>
        <end position="154"/>
    </location>
</feature>
<comment type="caution">
    <text evidence="2">The sequence shown here is derived from an EMBL/GenBank/DDBJ whole genome shotgun (WGS) entry which is preliminary data.</text>
</comment>
<evidence type="ECO:0000313" key="3">
    <source>
        <dbReference type="Proteomes" id="UP000799439"/>
    </source>
</evidence>
<feature type="region of interest" description="Disordered" evidence="1">
    <location>
        <begin position="140"/>
        <end position="176"/>
    </location>
</feature>
<sequence>MAPIKRPTMSTPRDSFQELIDQSEHQVKSWAGFSTSTISNMYERPAQQQHYFYQPGSPNRTPRDQPDFLNVGQDQTSRTAGAITPPIPDRAPGRPNLKSTSPRRLKRKPTPRFVSLRELRAQQSEAALRSMYESQTDAYLNDILHPHHDKEHSRRSTKWSLSDSSGEEDIKEEPEE</sequence>
<dbReference type="EMBL" id="ML996081">
    <property type="protein sequence ID" value="KAF2158063.1"/>
    <property type="molecule type" value="Genomic_DNA"/>
</dbReference>
<dbReference type="AlphaFoldDB" id="A0A9P4JA24"/>
<dbReference type="Proteomes" id="UP000799439">
    <property type="component" value="Unassembled WGS sequence"/>
</dbReference>
<feature type="region of interest" description="Disordered" evidence="1">
    <location>
        <begin position="52"/>
        <end position="118"/>
    </location>
</feature>
<gene>
    <name evidence="2" type="ORF">K461DRAFT_264864</name>
</gene>
<feature type="compositionally biased region" description="Basic residues" evidence="1">
    <location>
        <begin position="101"/>
        <end position="110"/>
    </location>
</feature>
<evidence type="ECO:0000313" key="2">
    <source>
        <dbReference type="EMBL" id="KAF2158063.1"/>
    </source>
</evidence>
<organism evidence="2 3">
    <name type="scientific">Myriangium duriaei CBS 260.36</name>
    <dbReference type="NCBI Taxonomy" id="1168546"/>
    <lineage>
        <taxon>Eukaryota</taxon>
        <taxon>Fungi</taxon>
        <taxon>Dikarya</taxon>
        <taxon>Ascomycota</taxon>
        <taxon>Pezizomycotina</taxon>
        <taxon>Dothideomycetes</taxon>
        <taxon>Dothideomycetidae</taxon>
        <taxon>Myriangiales</taxon>
        <taxon>Myriangiaceae</taxon>
        <taxon>Myriangium</taxon>
    </lineage>
</organism>
<accession>A0A9P4JA24</accession>
<name>A0A9P4JA24_9PEZI</name>
<evidence type="ECO:0000256" key="1">
    <source>
        <dbReference type="SAM" id="MobiDB-lite"/>
    </source>
</evidence>
<keyword evidence="3" id="KW-1185">Reference proteome</keyword>